<organism evidence="3 4">
    <name type="scientific">Phanerochaete sordida</name>
    <dbReference type="NCBI Taxonomy" id="48140"/>
    <lineage>
        <taxon>Eukaryota</taxon>
        <taxon>Fungi</taxon>
        <taxon>Dikarya</taxon>
        <taxon>Basidiomycota</taxon>
        <taxon>Agaricomycotina</taxon>
        <taxon>Agaricomycetes</taxon>
        <taxon>Polyporales</taxon>
        <taxon>Phanerochaetaceae</taxon>
        <taxon>Phanerochaete</taxon>
    </lineage>
</organism>
<dbReference type="EMBL" id="BPQB01000016">
    <property type="protein sequence ID" value="GJE90344.1"/>
    <property type="molecule type" value="Genomic_DNA"/>
</dbReference>
<dbReference type="Pfam" id="PF17667">
    <property type="entry name" value="Pkinase_fungal"/>
    <property type="match status" value="2"/>
</dbReference>
<feature type="region of interest" description="Disordered" evidence="1">
    <location>
        <begin position="135"/>
        <end position="167"/>
    </location>
</feature>
<name>A0A9P3G9L4_9APHY</name>
<keyword evidence="3" id="KW-0418">Kinase</keyword>
<accession>A0A9P3G9L4</accession>
<comment type="caution">
    <text evidence="3">The sequence shown here is derived from an EMBL/GenBank/DDBJ whole genome shotgun (WGS) entry which is preliminary data.</text>
</comment>
<reference evidence="3 4" key="1">
    <citation type="submission" date="2021-08" db="EMBL/GenBank/DDBJ databases">
        <title>Draft Genome Sequence of Phanerochaete sordida strain YK-624.</title>
        <authorList>
            <person name="Mori T."/>
            <person name="Dohra H."/>
            <person name="Suzuki T."/>
            <person name="Kawagishi H."/>
            <person name="Hirai H."/>
        </authorList>
    </citation>
    <scope>NUCLEOTIDE SEQUENCE [LARGE SCALE GENOMIC DNA]</scope>
    <source>
        <strain evidence="3 4">YK-624</strain>
    </source>
</reference>
<protein>
    <submittedName>
        <fullName evidence="3">Fungal protein kinase-domain containing protein</fullName>
    </submittedName>
</protein>
<keyword evidence="4" id="KW-1185">Reference proteome</keyword>
<gene>
    <name evidence="3" type="ORF">PsYK624_064750</name>
</gene>
<evidence type="ECO:0000313" key="3">
    <source>
        <dbReference type="EMBL" id="GJE90344.1"/>
    </source>
</evidence>
<dbReference type="PANTHER" id="PTHR38248">
    <property type="entry name" value="FUNK1 6"/>
    <property type="match status" value="1"/>
</dbReference>
<dbReference type="SUPFAM" id="SSF56112">
    <property type="entry name" value="Protein kinase-like (PK-like)"/>
    <property type="match status" value="1"/>
</dbReference>
<feature type="compositionally biased region" description="Basic and acidic residues" evidence="1">
    <location>
        <begin position="158"/>
        <end position="167"/>
    </location>
</feature>
<proteinExistence type="predicted"/>
<feature type="domain" description="Fungal-type protein kinase" evidence="2">
    <location>
        <begin position="164"/>
        <end position="367"/>
    </location>
</feature>
<feature type="domain" description="Fungal-type protein kinase" evidence="2">
    <location>
        <begin position="386"/>
        <end position="513"/>
    </location>
</feature>
<dbReference type="AlphaFoldDB" id="A0A9P3G9L4"/>
<dbReference type="OrthoDB" id="2791154at2759"/>
<sequence length="714" mass="80946">MDCRYAEVDDFFQEAFSRGLLNTYDRTVSGRLAAVKEPLLKVKPTVEPRTDVCQLIATAADTMYLRLEIEAFLALPRTNSENRADGLQPDFVLYYSSNPGIPNYTSGHFGEKLNMKHQDVRQSEVLAALEVKASPKAAPLDHSEDSTELPLDQASADETPHADDRDTHTKMAKYVARLCHRQHRCFVLTAFIEGTGVRFMRWDRAGTIVSKLHDWAKDPDALLKFLWCLARCGRSELGFDPTVEPVSASDFPDRRFQQLVRKAECHECLKKYIENAVKDLKRYPWCKVQCPDFVNPTQMRTYYIARALTKKHSSVHGRGTKDYIGFDVERQQIVFVKDIWYSEGTLPELRTYKRLHDHGVQNIWSVAGGGGVGDAPQTTLNQDFFPDGASRPSKRTHHRIVSERVGRPLDTHADQTVLLRCTYDAFLAHEDAYKNAKVLHRDMSLGNTKVDVESGQGFLYDWDVAKYLDAENPKDTHMRGRLGTWPYMSALLLKYPLKPNHLADDLESFLHVLELTAIRFHPHSHSNALRKAVVGYDWLHHDPADNCVNTHLSSVVHPVYFTAHSVGGHLVGSDLKVLALRVGRSMIDFDDRTDSTFEAPLGPLPQLVADWYAVFSPHYKTLDRRAWDMLWGASRSRYGPPDRATDEKTRAAVMGCTLFTLQHEDLKVAWQAALKDRELTAWDAKLGDQLKDLPDIWGRRIAKSSGVESSQSGE</sequence>
<evidence type="ECO:0000313" key="4">
    <source>
        <dbReference type="Proteomes" id="UP000703269"/>
    </source>
</evidence>
<evidence type="ECO:0000259" key="2">
    <source>
        <dbReference type="Pfam" id="PF17667"/>
    </source>
</evidence>
<dbReference type="InterPro" id="IPR011009">
    <property type="entry name" value="Kinase-like_dom_sf"/>
</dbReference>
<keyword evidence="3" id="KW-0808">Transferase</keyword>
<dbReference type="GO" id="GO:0016301">
    <property type="term" value="F:kinase activity"/>
    <property type="evidence" value="ECO:0007669"/>
    <property type="project" value="UniProtKB-KW"/>
</dbReference>
<evidence type="ECO:0000256" key="1">
    <source>
        <dbReference type="SAM" id="MobiDB-lite"/>
    </source>
</evidence>
<dbReference type="PANTHER" id="PTHR38248:SF2">
    <property type="entry name" value="FUNK1 11"/>
    <property type="match status" value="1"/>
</dbReference>
<dbReference type="Proteomes" id="UP000703269">
    <property type="component" value="Unassembled WGS sequence"/>
</dbReference>
<dbReference type="InterPro" id="IPR040976">
    <property type="entry name" value="Pkinase_fungal"/>
</dbReference>